<protein>
    <submittedName>
        <fullName evidence="1">Uncharacterized protein</fullName>
    </submittedName>
</protein>
<dbReference type="OrthoDB" id="9931625at2"/>
<dbReference type="RefSeq" id="WP_107890229.1">
    <property type="nucleotide sequence ID" value="NZ_CP028519.1"/>
</dbReference>
<evidence type="ECO:0000313" key="1">
    <source>
        <dbReference type="EMBL" id="AVY95864.1"/>
    </source>
</evidence>
<evidence type="ECO:0000313" key="2">
    <source>
        <dbReference type="Proteomes" id="UP000244173"/>
    </source>
</evidence>
<reference evidence="1 2" key="1">
    <citation type="submission" date="2018-04" db="EMBL/GenBank/DDBJ databases">
        <title>Denitrifier Microvirgula.</title>
        <authorList>
            <person name="Anderson E."/>
            <person name="Jang J."/>
            <person name="Ishii S."/>
        </authorList>
    </citation>
    <scope>NUCLEOTIDE SEQUENCE [LARGE SCALE GENOMIC DNA]</scope>
    <source>
        <strain evidence="1 2">BE2.4</strain>
    </source>
</reference>
<dbReference type="KEGG" id="maer:DAI18_18820"/>
<gene>
    <name evidence="1" type="ORF">DAI18_18820</name>
</gene>
<keyword evidence="2" id="KW-1185">Reference proteome</keyword>
<dbReference type="STRING" id="1122240.GCA_000620105_03327"/>
<organism evidence="1 2">
    <name type="scientific">Microvirgula aerodenitrificans</name>
    <dbReference type="NCBI Taxonomy" id="57480"/>
    <lineage>
        <taxon>Bacteria</taxon>
        <taxon>Pseudomonadati</taxon>
        <taxon>Pseudomonadota</taxon>
        <taxon>Betaproteobacteria</taxon>
        <taxon>Neisseriales</taxon>
        <taxon>Aquaspirillaceae</taxon>
        <taxon>Microvirgula</taxon>
    </lineage>
</organism>
<dbReference type="AlphaFoldDB" id="A0A2S0PEQ7"/>
<sequence length="71" mass="7206">MDGERERIAALVLAAIQAELQRQGRSPDYPGTSAAVGAPERAALAGVFDLEEVADAVCLALARGTAAAPDA</sequence>
<dbReference type="EMBL" id="CP028519">
    <property type="protein sequence ID" value="AVY95864.1"/>
    <property type="molecule type" value="Genomic_DNA"/>
</dbReference>
<proteinExistence type="predicted"/>
<name>A0A2S0PEQ7_9NEIS</name>
<accession>A0A2S0PEQ7</accession>
<dbReference type="Proteomes" id="UP000244173">
    <property type="component" value="Chromosome"/>
</dbReference>